<evidence type="ECO:0000256" key="1">
    <source>
        <dbReference type="ARBA" id="ARBA00001462"/>
    </source>
</evidence>
<dbReference type="InterPro" id="IPR003305">
    <property type="entry name" value="CenC_carb-bd"/>
</dbReference>
<dbReference type="SUPFAM" id="SSF51445">
    <property type="entry name" value="(Trans)glycosidases"/>
    <property type="match status" value="1"/>
</dbReference>
<dbReference type="Pfam" id="PF02018">
    <property type="entry name" value="CBM_4_9"/>
    <property type="match status" value="1"/>
</dbReference>
<protein>
    <recommendedName>
        <fullName evidence="3">non-reducing end alpha-L-arabinofuranosidase</fullName>
        <ecNumber evidence="3">3.2.1.55</ecNumber>
    </recommendedName>
</protein>
<evidence type="ECO:0000256" key="4">
    <source>
        <dbReference type="ARBA" id="ARBA00022729"/>
    </source>
</evidence>
<dbReference type="Gene3D" id="3.20.20.80">
    <property type="entry name" value="Glycosidases"/>
    <property type="match status" value="1"/>
</dbReference>
<dbReference type="Gene3D" id="2.60.120.260">
    <property type="entry name" value="Galactose-binding domain-like"/>
    <property type="match status" value="1"/>
</dbReference>
<evidence type="ECO:0000259" key="7">
    <source>
        <dbReference type="SMART" id="SM00813"/>
    </source>
</evidence>
<evidence type="ECO:0000256" key="6">
    <source>
        <dbReference type="SAM" id="SignalP"/>
    </source>
</evidence>
<dbReference type="SMART" id="SM00813">
    <property type="entry name" value="Alpha-L-AF_C"/>
    <property type="match status" value="1"/>
</dbReference>
<evidence type="ECO:0000256" key="3">
    <source>
        <dbReference type="ARBA" id="ARBA00012670"/>
    </source>
</evidence>
<dbReference type="InterPro" id="IPR051563">
    <property type="entry name" value="Glycosyl_Hydrolase_51"/>
</dbReference>
<reference evidence="8 9" key="1">
    <citation type="submission" date="2018-10" db="EMBL/GenBank/DDBJ databases">
        <title>Sinomicrobium pectinilyticum sp. nov., a pectinase-producing bacterium isolated from alkaline and saline soil, and emended description of the genus Sinomicrobium.</title>
        <authorList>
            <person name="Cheng B."/>
            <person name="Li C."/>
            <person name="Lai Q."/>
            <person name="Du M."/>
            <person name="Shao Z."/>
            <person name="Xu P."/>
            <person name="Yang C."/>
        </authorList>
    </citation>
    <scope>NUCLEOTIDE SEQUENCE [LARGE SCALE GENOMIC DNA]</scope>
    <source>
        <strain evidence="8 9">5DNS001</strain>
    </source>
</reference>
<dbReference type="InterPro" id="IPR055235">
    <property type="entry name" value="ASD1_cat"/>
</dbReference>
<dbReference type="Pfam" id="PF06964">
    <property type="entry name" value="Alpha-L-AF_C"/>
    <property type="match status" value="1"/>
</dbReference>
<keyword evidence="5" id="KW-0378">Hydrolase</keyword>
<feature type="domain" description="Alpha-L-arabinofuranosidase C-terminal" evidence="7">
    <location>
        <begin position="470"/>
        <end position="652"/>
    </location>
</feature>
<evidence type="ECO:0000256" key="2">
    <source>
        <dbReference type="ARBA" id="ARBA00007186"/>
    </source>
</evidence>
<keyword evidence="9" id="KW-1185">Reference proteome</keyword>
<gene>
    <name evidence="8" type="ORF">ED312_13625</name>
</gene>
<dbReference type="GO" id="GO:0046373">
    <property type="term" value="P:L-arabinose metabolic process"/>
    <property type="evidence" value="ECO:0007669"/>
    <property type="project" value="InterPro"/>
</dbReference>
<dbReference type="AlphaFoldDB" id="A0A3N0EA50"/>
<dbReference type="InterPro" id="IPR017853">
    <property type="entry name" value="GH"/>
</dbReference>
<name>A0A3N0EA50_SINP1</name>
<dbReference type="EC" id="3.2.1.55" evidence="3"/>
<evidence type="ECO:0000313" key="9">
    <source>
        <dbReference type="Proteomes" id="UP000267469"/>
    </source>
</evidence>
<dbReference type="EMBL" id="RJTM01000094">
    <property type="protein sequence ID" value="RNL84721.1"/>
    <property type="molecule type" value="Genomic_DNA"/>
</dbReference>
<organism evidence="8 9">
    <name type="scientific">Sinomicrobium pectinilyticum</name>
    <dbReference type="NCBI Taxonomy" id="1084421"/>
    <lineage>
        <taxon>Bacteria</taxon>
        <taxon>Pseudomonadati</taxon>
        <taxon>Bacteroidota</taxon>
        <taxon>Flavobacteriia</taxon>
        <taxon>Flavobacteriales</taxon>
        <taxon>Flavobacteriaceae</taxon>
        <taxon>Sinomicrobium</taxon>
    </lineage>
</organism>
<evidence type="ECO:0000313" key="8">
    <source>
        <dbReference type="EMBL" id="RNL84721.1"/>
    </source>
</evidence>
<dbReference type="InterPro" id="IPR013780">
    <property type="entry name" value="Glyco_hydro_b"/>
</dbReference>
<sequence length="660" mass="74055">MKYYLKFVFLYTVSCFVTVATHAQDVPVKNSKEKPISPDLFGIFFEDINYAADGGLYAEMVQNRSFEYNPSDRKGWHSLTAWKYLAEDFAYGTLTVETSEPLNENNPHYTVLNIEDEGQGKGGLGLANSGFDGMVLKEGENYNFSVWSRLFSESAVPLRVELRDKEGKVYGHTTWTAESTDWKKYEARIAVTQSTDSAYLAVVAKGKGKIALDMVSLFPENTFKGRANGLRADLARVIADMRPAFVRFPGGCLVHGDGLENMYRWKNTIGPVEERVPQKNIWGYHQTAGLGYFEYFQFCEDIGAKPLPVLAAAVSCQNSGGTWRIGSIGQKAMPLEDMQDYIRDVLDLIEYANGPVTSTWGAKRAEAGHPQPFNLEYIGIGNEDKITPGFEERFKMIHDAIREKHPEIIVVGTSGPSHSGEDYEKGWEFAKRENVALVDEHYYEKPEWFWNNRERYDKYDRTVPADIYLGEFAAHDTDRKNTLRSALAEAAYMTHLERNGDIVRFSSYAPLFGRVGHTQWNPNLIYFTGDKVLRTVNYYVQQLFSVNRGDIYDPGLVSPSGRGKDKKAFVVSGVKDSETGDIIIKIVNGEEGELGADINLSGLDISKAEAECILLTGNPVAENTFEAPETVVPETRSLRVNETFTYPAPAHSLSVIRIKL</sequence>
<dbReference type="RefSeq" id="WP_123216569.1">
    <property type="nucleotide sequence ID" value="NZ_RJTM01000094.1"/>
</dbReference>
<dbReference type="GO" id="GO:0046556">
    <property type="term" value="F:alpha-L-arabinofuranosidase activity"/>
    <property type="evidence" value="ECO:0007669"/>
    <property type="project" value="UniProtKB-EC"/>
</dbReference>
<comment type="similarity">
    <text evidence="2">Belongs to the glycosyl hydrolase 51 family.</text>
</comment>
<dbReference type="OrthoDB" id="9758333at2"/>
<dbReference type="InterPro" id="IPR008979">
    <property type="entry name" value="Galactose-bd-like_sf"/>
</dbReference>
<feature type="signal peptide" evidence="6">
    <location>
        <begin position="1"/>
        <end position="23"/>
    </location>
</feature>
<dbReference type="Proteomes" id="UP000267469">
    <property type="component" value="Unassembled WGS sequence"/>
</dbReference>
<dbReference type="SUPFAM" id="SSF49785">
    <property type="entry name" value="Galactose-binding domain-like"/>
    <property type="match status" value="1"/>
</dbReference>
<comment type="caution">
    <text evidence="8">The sequence shown here is derived from an EMBL/GenBank/DDBJ whole genome shotgun (WGS) entry which is preliminary data.</text>
</comment>
<keyword evidence="4 6" id="KW-0732">Signal</keyword>
<dbReference type="PANTHER" id="PTHR31776">
    <property type="entry name" value="ALPHA-L-ARABINOFURANOSIDASE 1"/>
    <property type="match status" value="1"/>
</dbReference>
<dbReference type="Gene3D" id="2.60.40.1180">
    <property type="entry name" value="Golgi alpha-mannosidase II"/>
    <property type="match status" value="1"/>
</dbReference>
<comment type="catalytic activity">
    <reaction evidence="1">
        <text>Hydrolysis of terminal non-reducing alpha-L-arabinofuranoside residues in alpha-L-arabinosides.</text>
        <dbReference type="EC" id="3.2.1.55"/>
    </reaction>
</comment>
<feature type="chain" id="PRO_5018069417" description="non-reducing end alpha-L-arabinofuranosidase" evidence="6">
    <location>
        <begin position="24"/>
        <end position="660"/>
    </location>
</feature>
<dbReference type="PANTHER" id="PTHR31776:SF26">
    <property type="entry name" value="SECRETED ARABINOSIDASE"/>
    <property type="match status" value="1"/>
</dbReference>
<dbReference type="Pfam" id="PF22848">
    <property type="entry name" value="ASD1_dom"/>
    <property type="match status" value="1"/>
</dbReference>
<dbReference type="SUPFAM" id="SSF51011">
    <property type="entry name" value="Glycosyl hydrolase domain"/>
    <property type="match status" value="1"/>
</dbReference>
<evidence type="ECO:0000256" key="5">
    <source>
        <dbReference type="ARBA" id="ARBA00022801"/>
    </source>
</evidence>
<accession>A0A3N0EA50</accession>
<proteinExistence type="inferred from homology"/>
<dbReference type="InterPro" id="IPR010720">
    <property type="entry name" value="Alpha-L-AF_C"/>
</dbReference>